<dbReference type="InterPro" id="IPR001307">
    <property type="entry name" value="Thiosulphate_STrfase_CS"/>
</dbReference>
<dbReference type="InterPro" id="IPR001763">
    <property type="entry name" value="Rhodanese-like_dom"/>
</dbReference>
<evidence type="ECO:0000256" key="1">
    <source>
        <dbReference type="ARBA" id="ARBA00022679"/>
    </source>
</evidence>
<reference evidence="4" key="1">
    <citation type="submission" date="2023-05" db="EMBL/GenBank/DDBJ databases">
        <authorList>
            <person name="Stuckert A."/>
        </authorList>
    </citation>
    <scope>NUCLEOTIDE SEQUENCE</scope>
</reference>
<keyword evidence="2" id="KW-0677">Repeat</keyword>
<dbReference type="InterPro" id="IPR036873">
    <property type="entry name" value="Rhodanese-like_dom_sf"/>
</dbReference>
<dbReference type="Proteomes" id="UP001162483">
    <property type="component" value="Unassembled WGS sequence"/>
</dbReference>
<dbReference type="PANTHER" id="PTHR11364:SF37">
    <property type="entry name" value="THIOSULFATE SULFURTRANSFERASE"/>
    <property type="match status" value="1"/>
</dbReference>
<dbReference type="CDD" id="cd01448">
    <property type="entry name" value="TST_Repeat_1"/>
    <property type="match status" value="1"/>
</dbReference>
<sequence>MSQQLFSRALVSINWLAGALKSGQPGPALRVLDASFYYPPIRNGRKEYVEKHIPGALYFDIDECKDQTSPYEMMLPNESAFAKYVGNLGINNASHVVVYDADQVGTYYAARIWWMFKVFGHQKVFVLNGGFRNWEKQGHPVTSKVIQHQPETYKAVLNSSLVKTFEDVQRNLDSKRVPAGGLTF</sequence>
<dbReference type="SMART" id="SM00450">
    <property type="entry name" value="RHOD"/>
    <property type="match status" value="1"/>
</dbReference>
<keyword evidence="5" id="KW-1185">Reference proteome</keyword>
<dbReference type="Gene3D" id="3.40.250.10">
    <property type="entry name" value="Rhodanese-like domain"/>
    <property type="match status" value="1"/>
</dbReference>
<proteinExistence type="predicted"/>
<feature type="domain" description="Rhodanese" evidence="3">
    <location>
        <begin position="25"/>
        <end position="143"/>
    </location>
</feature>
<evidence type="ECO:0000256" key="2">
    <source>
        <dbReference type="ARBA" id="ARBA00022737"/>
    </source>
</evidence>
<dbReference type="InterPro" id="IPR045078">
    <property type="entry name" value="TST/MPST-like"/>
</dbReference>
<dbReference type="PANTHER" id="PTHR11364">
    <property type="entry name" value="THIOSULFATE SULFERTANSFERASE"/>
    <property type="match status" value="1"/>
</dbReference>
<evidence type="ECO:0000259" key="3">
    <source>
        <dbReference type="PROSITE" id="PS50206"/>
    </source>
</evidence>
<dbReference type="EMBL" id="CATNWA010021692">
    <property type="protein sequence ID" value="CAI9623559.1"/>
    <property type="molecule type" value="Genomic_DNA"/>
</dbReference>
<dbReference type="Pfam" id="PF00581">
    <property type="entry name" value="Rhodanese"/>
    <property type="match status" value="1"/>
</dbReference>
<protein>
    <recommendedName>
        <fullName evidence="3">Rhodanese domain-containing protein</fullName>
    </recommendedName>
</protein>
<dbReference type="SUPFAM" id="SSF52821">
    <property type="entry name" value="Rhodanese/Cell cycle control phosphatase"/>
    <property type="match status" value="1"/>
</dbReference>
<dbReference type="PROSITE" id="PS50206">
    <property type="entry name" value="RHODANESE_3"/>
    <property type="match status" value="1"/>
</dbReference>
<comment type="caution">
    <text evidence="4">The sequence shown here is derived from an EMBL/GenBank/DDBJ whole genome shotgun (WGS) entry which is preliminary data.</text>
</comment>
<keyword evidence="1" id="KW-0808">Transferase</keyword>
<dbReference type="PROSITE" id="PS00380">
    <property type="entry name" value="RHODANESE_1"/>
    <property type="match status" value="1"/>
</dbReference>
<gene>
    <name evidence="4" type="ORF">SPARVUS_LOCUS16502121</name>
</gene>
<evidence type="ECO:0000313" key="4">
    <source>
        <dbReference type="EMBL" id="CAI9623559.1"/>
    </source>
</evidence>
<evidence type="ECO:0000313" key="5">
    <source>
        <dbReference type="Proteomes" id="UP001162483"/>
    </source>
</evidence>
<organism evidence="4 5">
    <name type="scientific">Staurois parvus</name>
    <dbReference type="NCBI Taxonomy" id="386267"/>
    <lineage>
        <taxon>Eukaryota</taxon>
        <taxon>Metazoa</taxon>
        <taxon>Chordata</taxon>
        <taxon>Craniata</taxon>
        <taxon>Vertebrata</taxon>
        <taxon>Euteleostomi</taxon>
        <taxon>Amphibia</taxon>
        <taxon>Batrachia</taxon>
        <taxon>Anura</taxon>
        <taxon>Neobatrachia</taxon>
        <taxon>Ranoidea</taxon>
        <taxon>Ranidae</taxon>
        <taxon>Staurois</taxon>
    </lineage>
</organism>
<name>A0ABN9HPP1_9NEOB</name>
<accession>A0ABN9HPP1</accession>